<name>A0A1S0TMW6_LOALO</name>
<dbReference type="CTD" id="9949620"/>
<dbReference type="RefSeq" id="XP_003147721.1">
    <property type="nucleotide sequence ID" value="XM_003147673.1"/>
</dbReference>
<dbReference type="InParanoid" id="A0A1S0TMW6"/>
<sequence length="113" mass="12909">MALLYICHTQMTHRNKKRKEILNAANRYKSQTNWMGPLRQRVPKGHMERNCPVPSKLCFHNSAECVDHHKNNCITVLDAKYDNRVESQIVLELSVLSGSITKEELGSTVTTNS</sequence>
<dbReference type="EMBL" id="JH712076">
    <property type="protein sequence ID" value="EFO16348.1"/>
    <property type="molecule type" value="Genomic_DNA"/>
</dbReference>
<organism evidence="1">
    <name type="scientific">Loa loa</name>
    <name type="common">Eye worm</name>
    <name type="synonym">Filaria loa</name>
    <dbReference type="NCBI Taxonomy" id="7209"/>
    <lineage>
        <taxon>Eukaryota</taxon>
        <taxon>Metazoa</taxon>
        <taxon>Ecdysozoa</taxon>
        <taxon>Nematoda</taxon>
        <taxon>Chromadorea</taxon>
        <taxon>Rhabditida</taxon>
        <taxon>Spirurina</taxon>
        <taxon>Spiruromorpha</taxon>
        <taxon>Filarioidea</taxon>
        <taxon>Onchocercidae</taxon>
        <taxon>Loa</taxon>
    </lineage>
</organism>
<gene>
    <name evidence="1" type="ORF">LOAG_12160</name>
</gene>
<dbReference type="GeneID" id="9949620"/>
<dbReference type="KEGG" id="loa:LOAG_12160"/>
<evidence type="ECO:0000313" key="1">
    <source>
        <dbReference type="EMBL" id="EFO16348.1"/>
    </source>
</evidence>
<protein>
    <submittedName>
        <fullName evidence="1">Uncharacterized protein</fullName>
    </submittedName>
</protein>
<proteinExistence type="predicted"/>
<dbReference type="AlphaFoldDB" id="A0A1S0TMW6"/>
<accession>A0A1S0TMW6</accession>
<reference evidence="1" key="1">
    <citation type="submission" date="2012-04" db="EMBL/GenBank/DDBJ databases">
        <title>The Genome Sequence of Loa loa.</title>
        <authorList>
            <consortium name="The Broad Institute Genome Sequencing Platform"/>
            <consortium name="Broad Institute Genome Sequencing Center for Infectious Disease"/>
            <person name="Nutman T.B."/>
            <person name="Fink D.L."/>
            <person name="Russ C."/>
            <person name="Young S."/>
            <person name="Zeng Q."/>
            <person name="Gargeya S."/>
            <person name="Alvarado L."/>
            <person name="Berlin A."/>
            <person name="Chapman S.B."/>
            <person name="Chen Z."/>
            <person name="Freedman E."/>
            <person name="Gellesch M."/>
            <person name="Goldberg J."/>
            <person name="Griggs A."/>
            <person name="Gujja S."/>
            <person name="Heilman E.R."/>
            <person name="Heiman D."/>
            <person name="Howarth C."/>
            <person name="Mehta T."/>
            <person name="Neiman D."/>
            <person name="Pearson M."/>
            <person name="Roberts A."/>
            <person name="Saif S."/>
            <person name="Shea T."/>
            <person name="Shenoy N."/>
            <person name="Sisk P."/>
            <person name="Stolte C."/>
            <person name="Sykes S."/>
            <person name="White J."/>
            <person name="Yandava C."/>
            <person name="Haas B."/>
            <person name="Henn M.R."/>
            <person name="Nusbaum C."/>
            <person name="Birren B."/>
        </authorList>
    </citation>
    <scope>NUCLEOTIDE SEQUENCE [LARGE SCALE GENOMIC DNA]</scope>
</reference>